<dbReference type="InterPro" id="IPR025269">
    <property type="entry name" value="SAM-like_dom"/>
</dbReference>
<dbReference type="InterPro" id="IPR050090">
    <property type="entry name" value="Tyrosine_recombinase_XerCD"/>
</dbReference>
<comment type="similarity">
    <text evidence="1">Belongs to the 'phage' integrase family.</text>
</comment>
<keyword evidence="3" id="KW-0233">DNA recombination</keyword>
<dbReference type="Pfam" id="PF17293">
    <property type="entry name" value="Arm-DNA-bind_5"/>
    <property type="match status" value="1"/>
</dbReference>
<dbReference type="GO" id="GO:0003677">
    <property type="term" value="F:DNA binding"/>
    <property type="evidence" value="ECO:0007669"/>
    <property type="project" value="UniProtKB-KW"/>
</dbReference>
<comment type="caution">
    <text evidence="5">The sequence shown here is derived from an EMBL/GenBank/DDBJ whole genome shotgun (WGS) entry which is preliminary data.</text>
</comment>
<dbReference type="InterPro" id="IPR002104">
    <property type="entry name" value="Integrase_catalytic"/>
</dbReference>
<feature type="domain" description="Tyr recombinase" evidence="4">
    <location>
        <begin position="222"/>
        <end position="397"/>
    </location>
</feature>
<sequence>MQTSRTFSIHFWINPAKEKKNLSPIYARITVDGKRAELSLKRSISVTYWDSKTKRSKSRTDEGKALNQYLDRVYAKLLDCHKQLIEESKHISARAIKERFLGEDERHKTLMDLVTYHNQNMKSILKPGTLKNYYTTERYIQRFLRNKLRTNDIYLTQLSYNFIIDFEQFLRNGKSINDAQPLKNNGVMKHLERLKKMTKLALRLEWIEKDPFIRYSLKFKKHERSFLNEFELKCIEDAELNKPKHQIARDMFIFACYTGLSYIDVKKLTEDNIVRGIDGNYWIYSKREKTDENLKVPILDKAFEILKKYERLLPKKDYLLPIYSNQKTNDSLKEIAAELKIRKKLSFHVARHTFATTITLSNGVPIETVSKLLGHTKLATTQIYAKVLEQKLSSDMSILRNKLNSIRGNVENINKAEY</sequence>
<dbReference type="InterPro" id="IPR013762">
    <property type="entry name" value="Integrase-like_cat_sf"/>
</dbReference>
<dbReference type="InterPro" id="IPR035386">
    <property type="entry name" value="Arm-DNA-bind_5"/>
</dbReference>
<dbReference type="PANTHER" id="PTHR30349:SF64">
    <property type="entry name" value="PROPHAGE INTEGRASE INTD-RELATED"/>
    <property type="match status" value="1"/>
</dbReference>
<gene>
    <name evidence="5" type="ORF">C8P64_2141</name>
</gene>
<dbReference type="Gene3D" id="1.10.150.130">
    <property type="match status" value="1"/>
</dbReference>
<evidence type="ECO:0000256" key="2">
    <source>
        <dbReference type="ARBA" id="ARBA00023125"/>
    </source>
</evidence>
<dbReference type="PROSITE" id="PS51898">
    <property type="entry name" value="TYR_RECOMBINASE"/>
    <property type="match status" value="1"/>
</dbReference>
<evidence type="ECO:0000313" key="5">
    <source>
        <dbReference type="EMBL" id="PTX43612.1"/>
    </source>
</evidence>
<dbReference type="Proteomes" id="UP000244174">
    <property type="component" value="Unassembled WGS sequence"/>
</dbReference>
<dbReference type="Pfam" id="PF13102">
    <property type="entry name" value="Phage_int_SAM_5"/>
    <property type="match status" value="1"/>
</dbReference>
<dbReference type="CDD" id="cd01185">
    <property type="entry name" value="INTN1_C_like"/>
    <property type="match status" value="1"/>
</dbReference>
<dbReference type="EMBL" id="QBKQ01000002">
    <property type="protein sequence ID" value="PTX43612.1"/>
    <property type="molecule type" value="Genomic_DNA"/>
</dbReference>
<keyword evidence="2" id="KW-0238">DNA-binding</keyword>
<dbReference type="InterPro" id="IPR010998">
    <property type="entry name" value="Integrase_recombinase_N"/>
</dbReference>
<reference evidence="5 6" key="1">
    <citation type="submission" date="2018-04" db="EMBL/GenBank/DDBJ databases">
        <title>Genomic Encyclopedia of Archaeal and Bacterial Type Strains, Phase II (KMG-II): from individual species to whole genera.</title>
        <authorList>
            <person name="Goeker M."/>
        </authorList>
    </citation>
    <scope>NUCLEOTIDE SEQUENCE [LARGE SCALE GENOMIC DNA]</scope>
    <source>
        <strain evidence="5 6">DSM 23082</strain>
    </source>
</reference>
<dbReference type="Pfam" id="PF00589">
    <property type="entry name" value="Phage_integrase"/>
    <property type="match status" value="1"/>
</dbReference>
<evidence type="ECO:0000256" key="1">
    <source>
        <dbReference type="ARBA" id="ARBA00008857"/>
    </source>
</evidence>
<evidence type="ECO:0000313" key="6">
    <source>
        <dbReference type="Proteomes" id="UP000244174"/>
    </source>
</evidence>
<dbReference type="GO" id="GO:0006310">
    <property type="term" value="P:DNA recombination"/>
    <property type="evidence" value="ECO:0007669"/>
    <property type="project" value="UniProtKB-KW"/>
</dbReference>
<protein>
    <submittedName>
        <fullName evidence="5">Site-specific recombinase XerD</fullName>
    </submittedName>
</protein>
<name>A0A2T6AIJ0_9FLAO</name>
<dbReference type="Gene3D" id="1.10.443.10">
    <property type="entry name" value="Intergrase catalytic core"/>
    <property type="match status" value="1"/>
</dbReference>
<dbReference type="RefSeq" id="WP_108172024.1">
    <property type="nucleotide sequence ID" value="NZ_QBKQ01000002.1"/>
</dbReference>
<proteinExistence type="inferred from homology"/>
<dbReference type="OrthoDB" id="1098628at2"/>
<organism evidence="5 6">
    <name type="scientific">Christiangramia gaetbulicola</name>
    <dbReference type="NCBI Taxonomy" id="703340"/>
    <lineage>
        <taxon>Bacteria</taxon>
        <taxon>Pseudomonadati</taxon>
        <taxon>Bacteroidota</taxon>
        <taxon>Flavobacteriia</taxon>
        <taxon>Flavobacteriales</taxon>
        <taxon>Flavobacteriaceae</taxon>
        <taxon>Christiangramia</taxon>
    </lineage>
</organism>
<dbReference type="PANTHER" id="PTHR30349">
    <property type="entry name" value="PHAGE INTEGRASE-RELATED"/>
    <property type="match status" value="1"/>
</dbReference>
<dbReference type="GO" id="GO:0015074">
    <property type="term" value="P:DNA integration"/>
    <property type="evidence" value="ECO:0007669"/>
    <property type="project" value="InterPro"/>
</dbReference>
<dbReference type="SUPFAM" id="SSF56349">
    <property type="entry name" value="DNA breaking-rejoining enzymes"/>
    <property type="match status" value="1"/>
</dbReference>
<dbReference type="InterPro" id="IPR011010">
    <property type="entry name" value="DNA_brk_join_enz"/>
</dbReference>
<evidence type="ECO:0000256" key="3">
    <source>
        <dbReference type="ARBA" id="ARBA00023172"/>
    </source>
</evidence>
<accession>A0A2T6AIJ0</accession>
<dbReference type="AlphaFoldDB" id="A0A2T6AIJ0"/>
<evidence type="ECO:0000259" key="4">
    <source>
        <dbReference type="PROSITE" id="PS51898"/>
    </source>
</evidence>
<keyword evidence="6" id="KW-1185">Reference proteome</keyword>